<keyword evidence="2" id="KW-0012">Acyltransferase</keyword>
<evidence type="ECO:0000313" key="5">
    <source>
        <dbReference type="EMBL" id="CAF9911128.1"/>
    </source>
</evidence>
<dbReference type="Pfam" id="PF00583">
    <property type="entry name" value="Acetyltransf_1"/>
    <property type="match status" value="1"/>
</dbReference>
<evidence type="ECO:0000256" key="1">
    <source>
        <dbReference type="ARBA" id="ARBA00022679"/>
    </source>
</evidence>
<evidence type="ECO:0000256" key="2">
    <source>
        <dbReference type="ARBA" id="ARBA00023315"/>
    </source>
</evidence>
<dbReference type="Proteomes" id="UP000664534">
    <property type="component" value="Unassembled WGS sequence"/>
</dbReference>
<evidence type="ECO:0000259" key="4">
    <source>
        <dbReference type="PROSITE" id="PS51186"/>
    </source>
</evidence>
<proteinExistence type="predicted"/>
<dbReference type="GO" id="GO:0016747">
    <property type="term" value="F:acyltransferase activity, transferring groups other than amino-acyl groups"/>
    <property type="evidence" value="ECO:0007669"/>
    <property type="project" value="InterPro"/>
</dbReference>
<evidence type="ECO:0000313" key="6">
    <source>
        <dbReference type="Proteomes" id="UP000664534"/>
    </source>
</evidence>
<dbReference type="InterPro" id="IPR051556">
    <property type="entry name" value="N-term/lysine_N-AcTrnsfr"/>
</dbReference>
<comment type="caution">
    <text evidence="5">The sequence shown here is derived from an EMBL/GenBank/DDBJ whole genome shotgun (WGS) entry which is preliminary data.</text>
</comment>
<dbReference type="PANTHER" id="PTHR42919:SF8">
    <property type="entry name" value="N-ALPHA-ACETYLTRANSFERASE 50"/>
    <property type="match status" value="1"/>
</dbReference>
<dbReference type="Gene3D" id="3.40.630.30">
    <property type="match status" value="1"/>
</dbReference>
<feature type="domain" description="N-acetyltransferase" evidence="4">
    <location>
        <begin position="40"/>
        <end position="245"/>
    </location>
</feature>
<dbReference type="InterPro" id="IPR016181">
    <property type="entry name" value="Acyl_CoA_acyltransferase"/>
</dbReference>
<organism evidence="5 6">
    <name type="scientific">Imshaugia aleurites</name>
    <dbReference type="NCBI Taxonomy" id="172621"/>
    <lineage>
        <taxon>Eukaryota</taxon>
        <taxon>Fungi</taxon>
        <taxon>Dikarya</taxon>
        <taxon>Ascomycota</taxon>
        <taxon>Pezizomycotina</taxon>
        <taxon>Lecanoromycetes</taxon>
        <taxon>OSLEUM clade</taxon>
        <taxon>Lecanoromycetidae</taxon>
        <taxon>Lecanorales</taxon>
        <taxon>Lecanorineae</taxon>
        <taxon>Parmeliaceae</taxon>
        <taxon>Imshaugia</taxon>
    </lineage>
</organism>
<dbReference type="SUPFAM" id="SSF55729">
    <property type="entry name" value="Acyl-CoA N-acyltransferases (Nat)"/>
    <property type="match status" value="1"/>
</dbReference>
<dbReference type="EMBL" id="CAJPDT010000008">
    <property type="protein sequence ID" value="CAF9911128.1"/>
    <property type="molecule type" value="Genomic_DNA"/>
</dbReference>
<keyword evidence="6" id="KW-1185">Reference proteome</keyword>
<dbReference type="InterPro" id="IPR000182">
    <property type="entry name" value="GNAT_dom"/>
</dbReference>
<dbReference type="GO" id="GO:0007064">
    <property type="term" value="P:mitotic sister chromatid cohesion"/>
    <property type="evidence" value="ECO:0007669"/>
    <property type="project" value="TreeGrafter"/>
</dbReference>
<evidence type="ECO:0000256" key="3">
    <source>
        <dbReference type="SAM" id="MobiDB-lite"/>
    </source>
</evidence>
<dbReference type="CDD" id="cd04301">
    <property type="entry name" value="NAT_SF"/>
    <property type="match status" value="1"/>
</dbReference>
<dbReference type="PROSITE" id="PS51186">
    <property type="entry name" value="GNAT"/>
    <property type="match status" value="1"/>
</dbReference>
<reference evidence="5" key="1">
    <citation type="submission" date="2021-03" db="EMBL/GenBank/DDBJ databases">
        <authorList>
            <person name="Tagirdzhanova G."/>
        </authorList>
    </citation>
    <scope>NUCLEOTIDE SEQUENCE</scope>
</reference>
<accession>A0A8H3EVJ9</accession>
<protein>
    <recommendedName>
        <fullName evidence="4">N-acetyltransferase domain-containing protein</fullName>
    </recommendedName>
</protein>
<name>A0A8H3EVJ9_9LECA</name>
<keyword evidence="1" id="KW-0808">Transferase</keyword>
<gene>
    <name evidence="5" type="ORF">IMSHALPRED_009934</name>
</gene>
<dbReference type="AlphaFoldDB" id="A0A8H3EVJ9"/>
<dbReference type="GO" id="GO:0031415">
    <property type="term" value="C:NatA complex"/>
    <property type="evidence" value="ECO:0007669"/>
    <property type="project" value="TreeGrafter"/>
</dbReference>
<dbReference type="OrthoDB" id="47374at2759"/>
<feature type="region of interest" description="Disordered" evidence="3">
    <location>
        <begin position="1"/>
        <end position="40"/>
    </location>
</feature>
<sequence>MIPLPQPRSPPERSALHPSLPTSAKPGTNPKHQRSLPAELSITPVSASSLPAYRRLITLLLPIRYPDQFYKDSVANPSPSSLALCASWHETPRPSKRGVDPLTNEVLSAVSAIDGPGTKVIGGIQCRLEPLLGPPPTQSATISTASLPPHQQAHKLYIQTLAVLSPYRHLGIATALLDAIICVVLTQYPRQNVNVKEIYAHVWESNEEALEWYVKRGFEVEEKVVDGYYRKLRPSGARIVRRRIGVGDWVRVAEGLMESAGERVEDVKKVMESGVIGEEGASDG</sequence>
<dbReference type="PANTHER" id="PTHR42919">
    <property type="entry name" value="N-ALPHA-ACETYLTRANSFERASE"/>
    <property type="match status" value="1"/>
</dbReference>